<name>A0A5C6C1A5_9BACT</name>
<keyword evidence="2" id="KW-1185">Reference proteome</keyword>
<reference evidence="1 2" key="1">
    <citation type="journal article" date="2020" name="Antonie Van Leeuwenhoek">
        <title>Rhodopirellula heiligendammensis sp. nov., Rhodopirellula pilleata sp. nov., and Rhodopirellula solitaria sp. nov. isolated from natural or artificial marine surfaces in Northern Germany and California, USA, and emended description of the genus Rhodopirellula.</title>
        <authorList>
            <person name="Kallscheuer N."/>
            <person name="Wiegand S."/>
            <person name="Jogler M."/>
            <person name="Boedeker C."/>
            <person name="Peeters S.H."/>
            <person name="Rast P."/>
            <person name="Heuer A."/>
            <person name="Jetten M.S.M."/>
            <person name="Rohde M."/>
            <person name="Jogler C."/>
        </authorList>
    </citation>
    <scope>NUCLEOTIDE SEQUENCE [LARGE SCALE GENOMIC DNA]</scope>
    <source>
        <strain evidence="1 2">Poly21</strain>
    </source>
</reference>
<protein>
    <submittedName>
        <fullName evidence="1">Uncharacterized protein</fullName>
    </submittedName>
</protein>
<proteinExistence type="predicted"/>
<dbReference type="Proteomes" id="UP000319908">
    <property type="component" value="Unassembled WGS sequence"/>
</dbReference>
<evidence type="ECO:0000313" key="2">
    <source>
        <dbReference type="Proteomes" id="UP000319908"/>
    </source>
</evidence>
<comment type="caution">
    <text evidence="1">The sequence shown here is derived from an EMBL/GenBank/DDBJ whole genome shotgun (WGS) entry which is preliminary data.</text>
</comment>
<dbReference type="RefSeq" id="WP_302119441.1">
    <property type="nucleotide sequence ID" value="NZ_SJPU01000002.1"/>
</dbReference>
<dbReference type="EMBL" id="SJPU01000002">
    <property type="protein sequence ID" value="TWU16629.1"/>
    <property type="molecule type" value="Genomic_DNA"/>
</dbReference>
<gene>
    <name evidence="1" type="ORF">Poly21_38340</name>
</gene>
<evidence type="ECO:0000313" key="1">
    <source>
        <dbReference type="EMBL" id="TWU16629.1"/>
    </source>
</evidence>
<organism evidence="1 2">
    <name type="scientific">Allorhodopirellula heiligendammensis</name>
    <dbReference type="NCBI Taxonomy" id="2714739"/>
    <lineage>
        <taxon>Bacteria</taxon>
        <taxon>Pseudomonadati</taxon>
        <taxon>Planctomycetota</taxon>
        <taxon>Planctomycetia</taxon>
        <taxon>Pirellulales</taxon>
        <taxon>Pirellulaceae</taxon>
        <taxon>Allorhodopirellula</taxon>
    </lineage>
</organism>
<sequence length="59" mass="6833">MMTKVTSTTTSVQRPEPLYFEMVAASFFALESFPRYNTGRFLAAFLTFNIAHEYGHRCF</sequence>
<dbReference type="AlphaFoldDB" id="A0A5C6C1A5"/>
<accession>A0A5C6C1A5</accession>